<accession>A0A2H6N3D3</accession>
<proteinExistence type="predicted"/>
<evidence type="ECO:0000313" key="2">
    <source>
        <dbReference type="EMBL" id="LAA23572.1"/>
    </source>
</evidence>
<reference evidence="2" key="1">
    <citation type="submission" date="2017-07" db="EMBL/GenBank/DDBJ databases">
        <authorList>
            <person name="Mikheyev A."/>
            <person name="Grau M."/>
        </authorList>
    </citation>
    <scope>NUCLEOTIDE SEQUENCE</scope>
    <source>
        <tissue evidence="2">Venom_gland</tissue>
    </source>
</reference>
<reference evidence="2" key="2">
    <citation type="submission" date="2017-12" db="EMBL/GenBank/DDBJ databases">
        <title>Coralsnake Venomics: Analyses of Venom Gland Transcriptomes and Proteomes of Six Brazilian Taxa.</title>
        <authorList>
            <person name="Aird S.D."/>
            <person name="Jorge da Silva N."/>
            <person name="Qiu L."/>
            <person name="Villar-Briones A."/>
            <person name="Aparecida-Saddi V."/>
            <person name="Campos-Telles M.P."/>
            <person name="Grau M."/>
            <person name="Mikheyev A.S."/>
        </authorList>
    </citation>
    <scope>NUCLEOTIDE SEQUENCE</scope>
    <source>
        <tissue evidence="2">Venom_gland</tissue>
    </source>
</reference>
<name>A0A2H6N3D3_9SAUR</name>
<organism evidence="2">
    <name type="scientific">Micrurus carvalhoi</name>
    <dbReference type="NCBI Taxonomy" id="3147026"/>
    <lineage>
        <taxon>Eukaryota</taxon>
        <taxon>Metazoa</taxon>
        <taxon>Chordata</taxon>
        <taxon>Craniata</taxon>
        <taxon>Vertebrata</taxon>
        <taxon>Euteleostomi</taxon>
        <taxon>Lepidosauria</taxon>
        <taxon>Squamata</taxon>
        <taxon>Bifurcata</taxon>
        <taxon>Unidentata</taxon>
        <taxon>Episquamata</taxon>
        <taxon>Toxicofera</taxon>
        <taxon>Serpentes</taxon>
        <taxon>Colubroidea</taxon>
        <taxon>Elapidae</taxon>
        <taxon>Elapinae</taxon>
        <taxon>Micrurus</taxon>
    </lineage>
</organism>
<protein>
    <submittedName>
        <fullName evidence="2">Uncharacterized protein</fullName>
    </submittedName>
</protein>
<dbReference type="AlphaFoldDB" id="A0A2H6N3D3"/>
<sequence length="122" mass="14137">MAGGAAEQQQKIRDFVSGIFQGNPDLSILTHAIVQKKYRDHFGLEYLSKQEKEQLKQLVEEELIQMKVDQSSSNEELRTEAQDSINHKRPLHISHSSDDEIKNEKKQKRQKIETKLGNCIFM</sequence>
<dbReference type="EMBL" id="IACI01045366">
    <property type="protein sequence ID" value="LAA23572.1"/>
    <property type="molecule type" value="Transcribed_RNA"/>
</dbReference>
<feature type="compositionally biased region" description="Basic and acidic residues" evidence="1">
    <location>
        <begin position="95"/>
        <end position="114"/>
    </location>
</feature>
<feature type="region of interest" description="Disordered" evidence="1">
    <location>
        <begin position="69"/>
        <end position="117"/>
    </location>
</feature>
<evidence type="ECO:0000256" key="1">
    <source>
        <dbReference type="SAM" id="MobiDB-lite"/>
    </source>
</evidence>